<dbReference type="Proteomes" id="UP000291819">
    <property type="component" value="Unassembled WGS sequence"/>
</dbReference>
<evidence type="ECO:0000256" key="1">
    <source>
        <dbReference type="SAM" id="SignalP"/>
    </source>
</evidence>
<keyword evidence="1" id="KW-0732">Signal</keyword>
<evidence type="ECO:0000313" key="3">
    <source>
        <dbReference type="Proteomes" id="UP000291819"/>
    </source>
</evidence>
<dbReference type="AlphaFoldDB" id="A0A4Q9HI75"/>
<feature type="signal peptide" evidence="1">
    <location>
        <begin position="1"/>
        <end position="25"/>
    </location>
</feature>
<dbReference type="OrthoDB" id="14196at2"/>
<gene>
    <name evidence="2" type="ORF">EYS08_00090</name>
</gene>
<proteinExistence type="predicted"/>
<sequence>MYRVLCVRKAYCLFVFSFIYSISFAQNVAVVNGKSISTKEFMWAYKKSHNGNVSAAYDTLQAYLNLYINFKLKVLDAREMGLDKNASYQEEIKTYEDALTTHKKVGVSNKDRDFLLNEYREGVLMFNVSEQKIWNKAQEDEQAINEFYTKSQQKYNKPLSEVRGEVIADYQLSLEEKWLKSLKQKYQIKINENELKKLAKL</sequence>
<keyword evidence="3" id="KW-1185">Reference proteome</keyword>
<feature type="chain" id="PRO_5020763209" description="Peptidylprolyl isomerase" evidence="1">
    <location>
        <begin position="26"/>
        <end position="201"/>
    </location>
</feature>
<protein>
    <recommendedName>
        <fullName evidence="4">Peptidylprolyl isomerase</fullName>
    </recommendedName>
</protein>
<accession>A0A4Q9HI75</accession>
<evidence type="ECO:0008006" key="4">
    <source>
        <dbReference type="Google" id="ProtNLM"/>
    </source>
</evidence>
<evidence type="ECO:0000313" key="2">
    <source>
        <dbReference type="EMBL" id="TBO45264.1"/>
    </source>
</evidence>
<reference evidence="2 3" key="1">
    <citation type="submission" date="2019-02" db="EMBL/GenBank/DDBJ databases">
        <title>Pedobacter kyonggii whole genome sequence analysis.</title>
        <authorList>
            <person name="Dahal R.H."/>
        </authorList>
    </citation>
    <scope>NUCLEOTIDE SEQUENCE [LARGE SCALE GENOMIC DNA]</scope>
    <source>
        <strain evidence="2 3">K-4-11-1</strain>
    </source>
</reference>
<organism evidence="2 3">
    <name type="scientific">Pedobacter kyonggii</name>
    <dbReference type="NCBI Taxonomy" id="1926871"/>
    <lineage>
        <taxon>Bacteria</taxon>
        <taxon>Pseudomonadati</taxon>
        <taxon>Bacteroidota</taxon>
        <taxon>Sphingobacteriia</taxon>
        <taxon>Sphingobacteriales</taxon>
        <taxon>Sphingobacteriaceae</taxon>
        <taxon>Pedobacter</taxon>
    </lineage>
</organism>
<dbReference type="EMBL" id="SIXF01000001">
    <property type="protein sequence ID" value="TBO45264.1"/>
    <property type="molecule type" value="Genomic_DNA"/>
</dbReference>
<name>A0A4Q9HI75_9SPHI</name>
<comment type="caution">
    <text evidence="2">The sequence shown here is derived from an EMBL/GenBank/DDBJ whole genome shotgun (WGS) entry which is preliminary data.</text>
</comment>